<comment type="caution">
    <text evidence="1">The sequence shown here is derived from an EMBL/GenBank/DDBJ whole genome shotgun (WGS) entry which is preliminary data.</text>
</comment>
<evidence type="ECO:0000313" key="1">
    <source>
        <dbReference type="EMBL" id="RYJ44276.1"/>
    </source>
</evidence>
<dbReference type="Pfam" id="PF21983">
    <property type="entry name" value="NikA-like"/>
    <property type="match status" value="1"/>
</dbReference>
<gene>
    <name evidence="1" type="ORF">NU09_0886</name>
</gene>
<evidence type="ECO:0000313" key="2">
    <source>
        <dbReference type="Proteomes" id="UP000289775"/>
    </source>
</evidence>
<protein>
    <submittedName>
        <fullName evidence="1">Mobilization protein</fullName>
    </submittedName>
</protein>
<dbReference type="RefSeq" id="WP_129750047.1">
    <property type="nucleotide sequence ID" value="NZ_JUIW01000003.1"/>
</dbReference>
<name>A0A444WES9_9FLAO</name>
<dbReference type="AlphaFoldDB" id="A0A444WES9"/>
<proteinExistence type="predicted"/>
<dbReference type="EMBL" id="JUIW01000003">
    <property type="protein sequence ID" value="RYJ44276.1"/>
    <property type="molecule type" value="Genomic_DNA"/>
</dbReference>
<dbReference type="OrthoDB" id="950459at2"/>
<accession>A0A444WES9</accession>
<reference evidence="1 2" key="1">
    <citation type="submission" date="2014-12" db="EMBL/GenBank/DDBJ databases">
        <title>Genome sequence of Flavobacterium beibuense RSKm HC5.</title>
        <authorList>
            <person name="Kim J.F."/>
            <person name="Song J.Y."/>
            <person name="Kwak M.-J."/>
            <person name="Lee S.-W."/>
        </authorList>
    </citation>
    <scope>NUCLEOTIDE SEQUENCE [LARGE SCALE GENOMIC DNA]</scope>
    <source>
        <strain evidence="1 2">RSKm HC5</strain>
    </source>
</reference>
<dbReference type="Proteomes" id="UP000289775">
    <property type="component" value="Unassembled WGS sequence"/>
</dbReference>
<keyword evidence="2" id="KW-1185">Reference proteome</keyword>
<dbReference type="InterPro" id="IPR053842">
    <property type="entry name" value="NikA-like"/>
</dbReference>
<organism evidence="1 2">
    <name type="scientific">Flavobacterium beibuense</name>
    <dbReference type="NCBI Taxonomy" id="657326"/>
    <lineage>
        <taxon>Bacteria</taxon>
        <taxon>Pseudomonadati</taxon>
        <taxon>Bacteroidota</taxon>
        <taxon>Flavobacteriia</taxon>
        <taxon>Flavobacteriales</taxon>
        <taxon>Flavobacteriaceae</taxon>
        <taxon>Flavobacterium</taxon>
    </lineage>
</organism>
<sequence>MKVKNNRIRLVHVRLTTGEYNGIHKKFKRTTCRTFSEYIRAVLLERPVITTYRNLSQDALLEQMAILNRELNAIGNNINQVAKKLHTLRHGEIALWQGEYDTQSTVFTQKTTEIKSILKTLTEEWLR</sequence>